<dbReference type="AlphaFoldDB" id="A0A1W6K340"/>
<protein>
    <recommendedName>
        <fullName evidence="6">Helicase HerA central domain-containing protein</fullName>
    </recommendedName>
</protein>
<evidence type="ECO:0008006" key="6">
    <source>
        <dbReference type="Google" id="ProtNLM"/>
    </source>
</evidence>
<dbReference type="Pfam" id="PF01935">
    <property type="entry name" value="DUF87"/>
    <property type="match status" value="1"/>
</dbReference>
<dbReference type="PANTHER" id="PTHR30121">
    <property type="entry name" value="UNCHARACTERIZED PROTEIN YJGR-RELATED"/>
    <property type="match status" value="1"/>
</dbReference>
<dbReference type="KEGG" id="aman:B6F84_13415"/>
<dbReference type="Proteomes" id="UP000193404">
    <property type="component" value="Chromosome"/>
</dbReference>
<accession>A0A1W6K340</accession>
<evidence type="ECO:0000259" key="3">
    <source>
        <dbReference type="Pfam" id="PF01935"/>
    </source>
</evidence>
<evidence type="ECO:0000256" key="1">
    <source>
        <dbReference type="SAM" id="Coils"/>
    </source>
</evidence>
<dbReference type="SUPFAM" id="SSF52540">
    <property type="entry name" value="P-loop containing nucleoside triphosphate hydrolases"/>
    <property type="match status" value="1"/>
</dbReference>
<organism evidence="4 5">
    <name type="scientific">Acidianus manzaensis</name>
    <dbReference type="NCBI Taxonomy" id="282676"/>
    <lineage>
        <taxon>Archaea</taxon>
        <taxon>Thermoproteota</taxon>
        <taxon>Thermoprotei</taxon>
        <taxon>Sulfolobales</taxon>
        <taxon>Sulfolobaceae</taxon>
        <taxon>Acidianus</taxon>
    </lineage>
</organism>
<dbReference type="PANTHER" id="PTHR30121:SF1">
    <property type="entry name" value="AAA+ ATPASE DOMAIN-CONTAINING PROTEIN"/>
    <property type="match status" value="1"/>
</dbReference>
<feature type="domain" description="ATPase AAA-type core" evidence="2">
    <location>
        <begin position="494"/>
        <end position="560"/>
    </location>
</feature>
<evidence type="ECO:0000313" key="5">
    <source>
        <dbReference type="Proteomes" id="UP000193404"/>
    </source>
</evidence>
<dbReference type="InterPro" id="IPR027417">
    <property type="entry name" value="P-loop_NTPase"/>
</dbReference>
<gene>
    <name evidence="4" type="ORF">B6F84_13415</name>
</gene>
<proteinExistence type="predicted"/>
<keyword evidence="1" id="KW-0175">Coiled coil</keyword>
<sequence length="611" mass="69003">METNTDSEDKIINDLSKKLDEAESEAKTWGKIIGRITRYETVRIGEEELIGVDIAFEDYLNSEITKGQYLAIRGITRPVIMIGQVYSITRADVLSRLGIRELTYPKDPTTIITTTYIELQPIAELEKKIEGGDKIQEIIRPAVSPIDPQSPVFIPKAKLLEKILRIPKQGITIGRIFSGGEEIEAKVRLDEETLKHHTLILGTTGSGKTTLLKNVIISEEIPKQTLVFDRQRDFVNFMIDKKKEFAVVMPVSEKPNPKVSIQDFVQDFANWYECTVTSIKVNGGFVDCKGTQVFVIPYSINFFDNFKTFNRITPYFTSKASMYWEGIVNKTFEILGAELHEFTQTYVGEDDLALFLRDRLRPGDLISSNKISISYPVKITKFMSKSHVSYDSKSNSLGINLGKAFLDSMDSLSLAPSTKEAIIRTLKAYDSYGIFTVPGTVDFDPSDVFSLYDNVIVDLSWVMEASTSVEAVASIAYKILDQIFAWKNELYVRKQKSPLTLIIMDEAHEYFPQTNQETVSKDIVEGLINRIMRLGRVRNIGVILATHVPDDLNPLVLQLSNTKIVMRNDTHVLKSIGMEKFDDFLRHAIPGLGIVDSIDFSEIPIKTVLPY</sequence>
<dbReference type="GeneID" id="41591939"/>
<dbReference type="Pfam" id="PF00004">
    <property type="entry name" value="AAA"/>
    <property type="match status" value="1"/>
</dbReference>
<reference evidence="4 5" key="1">
    <citation type="submission" date="2017-03" db="EMBL/GenBank/DDBJ databases">
        <title>Sulfur activation and transportation mechanism of thermophilic Archaea Acidianus manzaensis YN-25.</title>
        <authorList>
            <person name="Ma Y."/>
            <person name="Yang Y."/>
            <person name="Xia J."/>
        </authorList>
    </citation>
    <scope>NUCLEOTIDE SEQUENCE [LARGE SCALE GENOMIC DNA]</scope>
    <source>
        <strain evidence="4 5">YN-25</strain>
    </source>
</reference>
<dbReference type="Gene3D" id="3.40.50.300">
    <property type="entry name" value="P-loop containing nucleotide triphosphate hydrolases"/>
    <property type="match status" value="2"/>
</dbReference>
<name>A0A1W6K340_9CREN</name>
<feature type="domain" description="Helicase HerA central" evidence="3">
    <location>
        <begin position="171"/>
        <end position="273"/>
    </location>
</feature>
<dbReference type="RefSeq" id="WP_148692711.1">
    <property type="nucleotide sequence ID" value="NZ_CP020477.1"/>
</dbReference>
<dbReference type="InterPro" id="IPR003959">
    <property type="entry name" value="ATPase_AAA_core"/>
</dbReference>
<evidence type="ECO:0000259" key="2">
    <source>
        <dbReference type="Pfam" id="PF00004"/>
    </source>
</evidence>
<dbReference type="EMBL" id="CP020477">
    <property type="protein sequence ID" value="ARM76917.1"/>
    <property type="molecule type" value="Genomic_DNA"/>
</dbReference>
<dbReference type="GO" id="GO:0016887">
    <property type="term" value="F:ATP hydrolysis activity"/>
    <property type="evidence" value="ECO:0007669"/>
    <property type="project" value="InterPro"/>
</dbReference>
<dbReference type="InterPro" id="IPR002789">
    <property type="entry name" value="HerA_central"/>
</dbReference>
<dbReference type="InterPro" id="IPR051162">
    <property type="entry name" value="T4SS_component"/>
</dbReference>
<keyword evidence="5" id="KW-1185">Reference proteome</keyword>
<dbReference type="STRING" id="282676.B6F84_13415"/>
<dbReference type="GO" id="GO:0005524">
    <property type="term" value="F:ATP binding"/>
    <property type="evidence" value="ECO:0007669"/>
    <property type="project" value="InterPro"/>
</dbReference>
<evidence type="ECO:0000313" key="4">
    <source>
        <dbReference type="EMBL" id="ARM76917.1"/>
    </source>
</evidence>
<feature type="coiled-coil region" evidence="1">
    <location>
        <begin position="5"/>
        <end position="32"/>
    </location>
</feature>
<dbReference type="OrthoDB" id="10575at2157"/>